<dbReference type="PANTHER" id="PTHR36978">
    <property type="entry name" value="P-LOOP CONTAINING NUCLEOTIDE TRIPHOSPHATE HYDROLASE"/>
    <property type="match status" value="1"/>
</dbReference>
<keyword evidence="1" id="KW-0812">Transmembrane</keyword>
<dbReference type="Gene3D" id="3.40.50.300">
    <property type="entry name" value="P-loop containing nucleotide triphosphate hydrolases"/>
    <property type="match status" value="1"/>
</dbReference>
<reference evidence="2 3" key="1">
    <citation type="submission" date="2017-03" db="EMBL/GenBank/DDBJ databases">
        <title>Genomes of endolithic fungi from Antarctica.</title>
        <authorList>
            <person name="Coleine C."/>
            <person name="Masonjones S."/>
            <person name="Stajich J.E."/>
        </authorList>
    </citation>
    <scope>NUCLEOTIDE SEQUENCE [LARGE SCALE GENOMIC DNA]</scope>
    <source>
        <strain evidence="2 3">CCFEE 5184</strain>
    </source>
</reference>
<accession>A0A4U0WQ06</accession>
<comment type="caution">
    <text evidence="2">The sequence shown here is derived from an EMBL/GenBank/DDBJ whole genome shotgun (WGS) entry which is preliminary data.</text>
</comment>
<evidence type="ECO:0000256" key="1">
    <source>
        <dbReference type="SAM" id="Phobius"/>
    </source>
</evidence>
<dbReference type="PANTHER" id="PTHR36978:SF4">
    <property type="entry name" value="P-LOOP CONTAINING NUCLEOSIDE TRIPHOSPHATE HYDROLASE PROTEIN"/>
    <property type="match status" value="1"/>
</dbReference>
<evidence type="ECO:0008006" key="4">
    <source>
        <dbReference type="Google" id="ProtNLM"/>
    </source>
</evidence>
<name>A0A4U0WQ06_9PEZI</name>
<gene>
    <name evidence="2" type="ORF">B0A55_13652</name>
</gene>
<protein>
    <recommendedName>
        <fullName evidence="4">Sulfotransferase domain-containing protein</fullName>
    </recommendedName>
</protein>
<dbReference type="AlphaFoldDB" id="A0A4U0WQ06"/>
<dbReference type="SUPFAM" id="SSF52540">
    <property type="entry name" value="P-loop containing nucleoside triphosphate hydrolases"/>
    <property type="match status" value="1"/>
</dbReference>
<dbReference type="Proteomes" id="UP000309340">
    <property type="component" value="Unassembled WGS sequence"/>
</dbReference>
<dbReference type="InterPro" id="IPR040632">
    <property type="entry name" value="Sulfotransfer_4"/>
</dbReference>
<dbReference type="InterPro" id="IPR027417">
    <property type="entry name" value="P-loop_NTPase"/>
</dbReference>
<dbReference type="EMBL" id="NAJQ01000831">
    <property type="protein sequence ID" value="TKA64503.1"/>
    <property type="molecule type" value="Genomic_DNA"/>
</dbReference>
<keyword evidence="1" id="KW-1133">Transmembrane helix</keyword>
<dbReference type="STRING" id="329884.A0A4U0WQ06"/>
<evidence type="ECO:0000313" key="3">
    <source>
        <dbReference type="Proteomes" id="UP000309340"/>
    </source>
</evidence>
<dbReference type="OrthoDB" id="408152at2759"/>
<sequence length="284" mass="32052">MATQADFDRIGNYARMYNNDQNIDRRKCNRVVPMEVICPGYSRTGTLSMRKALEILGFSEPYHFSSFYDNLQDCDMWLQLMNAKYEGKGTYGKEDFDKLLGHCGAVTDMPCHLFAEELIEWYPEAKVVLVERNIDSWFRSWSAFLNDAMSPAFPILAKLDPSFLGRIAGVGIAGVDKQVGSGKTVAAAKARSKEMYRKHYAFVRSVTPKERLLDFSLADGWGPLCEFLGKPMPTVPFPHENETARNKKGFEELALKSIKRILTNAALGMTFLAVPVFALYGLRN</sequence>
<proteinExistence type="predicted"/>
<feature type="transmembrane region" description="Helical" evidence="1">
    <location>
        <begin position="261"/>
        <end position="282"/>
    </location>
</feature>
<evidence type="ECO:0000313" key="2">
    <source>
        <dbReference type="EMBL" id="TKA64503.1"/>
    </source>
</evidence>
<keyword evidence="3" id="KW-1185">Reference proteome</keyword>
<keyword evidence="1" id="KW-0472">Membrane</keyword>
<organism evidence="2 3">
    <name type="scientific">Friedmanniomyces simplex</name>
    <dbReference type="NCBI Taxonomy" id="329884"/>
    <lineage>
        <taxon>Eukaryota</taxon>
        <taxon>Fungi</taxon>
        <taxon>Dikarya</taxon>
        <taxon>Ascomycota</taxon>
        <taxon>Pezizomycotina</taxon>
        <taxon>Dothideomycetes</taxon>
        <taxon>Dothideomycetidae</taxon>
        <taxon>Mycosphaerellales</taxon>
        <taxon>Teratosphaeriaceae</taxon>
        <taxon>Friedmanniomyces</taxon>
    </lineage>
</organism>
<dbReference type="Pfam" id="PF17784">
    <property type="entry name" value="Sulfotransfer_4"/>
    <property type="match status" value="1"/>
</dbReference>